<feature type="region of interest" description="Disordered" evidence="1">
    <location>
        <begin position="191"/>
        <end position="218"/>
    </location>
</feature>
<gene>
    <name evidence="2" type="ORF">PPACK8108_LOCUS20437</name>
</gene>
<dbReference type="Proteomes" id="UP001153365">
    <property type="component" value="Unassembled WGS sequence"/>
</dbReference>
<protein>
    <submittedName>
        <fullName evidence="2">Expressed protein</fullName>
    </submittedName>
</protein>
<sequence>MELSKILNEGVSALRQRPASWSRELNRLRGFSEIILGENSGGCTSSNSIDLKTYNYNDKDFNSTEDKKDYLQSNKTIKKIVSNEQDLRNQNEMVSAGWVPSCNYYIENNKSVSNFQRKRLLFYHENLGDNEATRKRFKIPGEVEVYEESEASEGLIDEEMPDEGGLSEKNTLDECFDKSCSGIEKLPSTLETESEYEFESESLSSPSDSNDADDCNTSVSSTTYEVEKNEVFHRFGYDKLVSSFQQRKINNEIDDQSNKRKAIIKQRKDEQIFLSKLENEKANWVKPKELKKIGKYPPIYSSVCKI</sequence>
<evidence type="ECO:0000313" key="3">
    <source>
        <dbReference type="Proteomes" id="UP001153365"/>
    </source>
</evidence>
<evidence type="ECO:0000256" key="1">
    <source>
        <dbReference type="SAM" id="MobiDB-lite"/>
    </source>
</evidence>
<dbReference type="EMBL" id="CALTRL010005754">
    <property type="protein sequence ID" value="CAH7685845.1"/>
    <property type="molecule type" value="Genomic_DNA"/>
</dbReference>
<organism evidence="2 3">
    <name type="scientific">Phakopsora pachyrhizi</name>
    <name type="common">Asian soybean rust disease fungus</name>
    <dbReference type="NCBI Taxonomy" id="170000"/>
    <lineage>
        <taxon>Eukaryota</taxon>
        <taxon>Fungi</taxon>
        <taxon>Dikarya</taxon>
        <taxon>Basidiomycota</taxon>
        <taxon>Pucciniomycotina</taxon>
        <taxon>Pucciniomycetes</taxon>
        <taxon>Pucciniales</taxon>
        <taxon>Phakopsoraceae</taxon>
        <taxon>Phakopsora</taxon>
    </lineage>
</organism>
<dbReference type="AlphaFoldDB" id="A0AAV0BGE2"/>
<accession>A0AAV0BGE2</accession>
<proteinExistence type="predicted"/>
<name>A0AAV0BGE2_PHAPC</name>
<keyword evidence="3" id="KW-1185">Reference proteome</keyword>
<reference evidence="2" key="1">
    <citation type="submission" date="2022-06" db="EMBL/GenBank/DDBJ databases">
        <authorList>
            <consortium name="SYNGENTA / RWTH Aachen University"/>
        </authorList>
    </citation>
    <scope>NUCLEOTIDE SEQUENCE</scope>
</reference>
<evidence type="ECO:0000313" key="2">
    <source>
        <dbReference type="EMBL" id="CAH7685845.1"/>
    </source>
</evidence>
<comment type="caution">
    <text evidence="2">The sequence shown here is derived from an EMBL/GenBank/DDBJ whole genome shotgun (WGS) entry which is preliminary data.</text>
</comment>